<evidence type="ECO:0000256" key="1">
    <source>
        <dbReference type="PROSITE-ProRule" id="PRU00285"/>
    </source>
</evidence>
<name>B2YI77_9CREN</name>
<proteinExistence type="inferred from homology"/>
<protein>
    <submittedName>
        <fullName evidence="4">Heat shock protein</fullName>
    </submittedName>
</protein>
<keyword evidence="4" id="KW-0346">Stress response</keyword>
<accession>B2YI77</accession>
<feature type="domain" description="SHSP" evidence="3">
    <location>
        <begin position="28"/>
        <end position="134"/>
    </location>
</feature>
<dbReference type="SUPFAM" id="SSF49764">
    <property type="entry name" value="HSP20-like chaperones"/>
    <property type="match status" value="1"/>
</dbReference>
<dbReference type="Pfam" id="PF00011">
    <property type="entry name" value="HSP20"/>
    <property type="match status" value="1"/>
</dbReference>
<organism evidence="4">
    <name type="scientific">uncultured crenarchaeote MCG</name>
    <dbReference type="NCBI Taxonomy" id="529375"/>
    <lineage>
        <taxon>Archaea</taxon>
        <taxon>Thermoproteota</taxon>
        <taxon>environmental samples</taxon>
    </lineage>
</organism>
<dbReference type="PROSITE" id="PS01031">
    <property type="entry name" value="SHSP"/>
    <property type="match status" value="1"/>
</dbReference>
<dbReference type="InterPro" id="IPR002068">
    <property type="entry name" value="A-crystallin/Hsp20_dom"/>
</dbReference>
<dbReference type="InterPro" id="IPR008978">
    <property type="entry name" value="HSP20-like_chaperone"/>
</dbReference>
<reference evidence="4" key="1">
    <citation type="journal article" date="2009" name="ISME J.">
        <title>An uncultivated crenarchaeota contains functional bacteriochlorophyll a synthase.</title>
        <authorList>
            <person name="Meng J."/>
            <person name="Wang F."/>
            <person name="Wang F."/>
            <person name="Zheng Y."/>
            <person name="Peng X."/>
            <person name="Zhou H."/>
            <person name="Xiao X."/>
        </authorList>
    </citation>
    <scope>NUCLEOTIDE SEQUENCE</scope>
</reference>
<dbReference type="AlphaFoldDB" id="B2YI77"/>
<dbReference type="InterPro" id="IPR031107">
    <property type="entry name" value="Small_HSP"/>
</dbReference>
<evidence type="ECO:0000259" key="3">
    <source>
        <dbReference type="PROSITE" id="PS01031"/>
    </source>
</evidence>
<evidence type="ECO:0000256" key="2">
    <source>
        <dbReference type="RuleBase" id="RU003616"/>
    </source>
</evidence>
<dbReference type="CDD" id="cd06464">
    <property type="entry name" value="ACD_sHsps-like"/>
    <property type="match status" value="1"/>
</dbReference>
<dbReference type="EMBL" id="EU559699">
    <property type="protein sequence ID" value="ACD50081.1"/>
    <property type="molecule type" value="Genomic_DNA"/>
</dbReference>
<dbReference type="PANTHER" id="PTHR11527">
    <property type="entry name" value="HEAT-SHOCK PROTEIN 20 FAMILY MEMBER"/>
    <property type="match status" value="1"/>
</dbReference>
<dbReference type="Gene3D" id="2.60.40.790">
    <property type="match status" value="1"/>
</dbReference>
<sequence>MPKVIRISETLTVTDRRRELRGALGWQVTAGAWSPPTDLFETPEEYVVSVEIAGMRESDFEVVYENGVLIVMGQRPDRTERRAYHQMEIHFGKFSSAVALPGAVDLGRSQAEYQNGFLVVTLPKARRVDVKIEG</sequence>
<evidence type="ECO:0000313" key="4">
    <source>
        <dbReference type="EMBL" id="ACD50081.1"/>
    </source>
</evidence>
<comment type="similarity">
    <text evidence="1 2">Belongs to the small heat shock protein (HSP20) family.</text>
</comment>